<dbReference type="SUPFAM" id="SSF47473">
    <property type="entry name" value="EF-hand"/>
    <property type="match status" value="1"/>
</dbReference>
<dbReference type="FunFam" id="1.10.238.10:FF:000003">
    <property type="entry name" value="Calmodulin A"/>
    <property type="match status" value="1"/>
</dbReference>
<reference evidence="4" key="1">
    <citation type="submission" date="2018-08" db="EMBL/GenBank/DDBJ databases">
        <authorList>
            <person name="Cornetti L."/>
        </authorList>
    </citation>
    <scope>NUCLEOTIDE SEQUENCE</scope>
    <source>
        <strain evidence="4">BE-ASS</strain>
    </source>
</reference>
<name>A0A4Y7NP86_9CRUS</name>
<dbReference type="EMBL" id="LR024336">
    <property type="protein sequence ID" value="SVE93955.1"/>
    <property type="molecule type" value="mRNA"/>
</dbReference>
<evidence type="ECO:0000256" key="2">
    <source>
        <dbReference type="SAM" id="MobiDB-lite"/>
    </source>
</evidence>
<gene>
    <name evidence="4" type="primary">EOG090X0GKM</name>
</gene>
<sequence>MRTDATKRSSTSIKIPEEPLPKRKARHFKETDIAEFRDCFSLYAPNGYIDRVEILTVIMRSLRTSPTSHELKSYLKSKNEKIYFADFLEIMHRHTVKEKPSKDIQAAFKAADTTGKGVISYKDLKHYLSGWGERLTNKEVEQIFREANIKPNSSIKYEEFIKVVSSPVPDYY</sequence>
<dbReference type="InterPro" id="IPR050230">
    <property type="entry name" value="CALM/Myosin/TropC-like"/>
</dbReference>
<accession>A0A4Y7NP86</accession>
<dbReference type="AlphaFoldDB" id="A0A4Y7NP86"/>
<feature type="domain" description="EF-hand" evidence="3">
    <location>
        <begin position="99"/>
        <end position="134"/>
    </location>
</feature>
<protein>
    <submittedName>
        <fullName evidence="4">EOG090X0GKM</fullName>
    </submittedName>
</protein>
<feature type="region of interest" description="Disordered" evidence="2">
    <location>
        <begin position="1"/>
        <end position="20"/>
    </location>
</feature>
<keyword evidence="1" id="KW-0677">Repeat</keyword>
<dbReference type="PANTHER" id="PTHR23048">
    <property type="entry name" value="MYOSIN LIGHT CHAIN 1, 3"/>
    <property type="match status" value="1"/>
</dbReference>
<dbReference type="GO" id="GO:0016460">
    <property type="term" value="C:myosin II complex"/>
    <property type="evidence" value="ECO:0007669"/>
    <property type="project" value="TreeGrafter"/>
</dbReference>
<dbReference type="CDD" id="cd00051">
    <property type="entry name" value="EFh"/>
    <property type="match status" value="1"/>
</dbReference>
<dbReference type="Pfam" id="PF13499">
    <property type="entry name" value="EF-hand_7"/>
    <property type="match status" value="1"/>
</dbReference>
<evidence type="ECO:0000259" key="3">
    <source>
        <dbReference type="PROSITE" id="PS50222"/>
    </source>
</evidence>
<proteinExistence type="evidence at transcript level"/>
<evidence type="ECO:0000256" key="1">
    <source>
        <dbReference type="ARBA" id="ARBA00022737"/>
    </source>
</evidence>
<dbReference type="Gene3D" id="1.10.238.10">
    <property type="entry name" value="EF-hand"/>
    <property type="match status" value="2"/>
</dbReference>
<dbReference type="GO" id="GO:0005509">
    <property type="term" value="F:calcium ion binding"/>
    <property type="evidence" value="ECO:0007669"/>
    <property type="project" value="InterPro"/>
</dbReference>
<evidence type="ECO:0000313" key="4">
    <source>
        <dbReference type="EMBL" id="SVE93955.1"/>
    </source>
</evidence>
<dbReference type="InterPro" id="IPR011992">
    <property type="entry name" value="EF-hand-dom_pair"/>
</dbReference>
<organism evidence="4">
    <name type="scientific">Scapholeberis mucronata</name>
    <dbReference type="NCBI Taxonomy" id="202097"/>
    <lineage>
        <taxon>Eukaryota</taxon>
        <taxon>Metazoa</taxon>
        <taxon>Ecdysozoa</taxon>
        <taxon>Arthropoda</taxon>
        <taxon>Crustacea</taxon>
        <taxon>Branchiopoda</taxon>
        <taxon>Diplostraca</taxon>
        <taxon>Cladocera</taxon>
        <taxon>Anomopoda</taxon>
        <taxon>Daphniidae</taxon>
        <taxon>Scapholeberis</taxon>
    </lineage>
</organism>
<dbReference type="PANTHER" id="PTHR23048:SF45">
    <property type="entry name" value="CALMODULIN LIKE 4"/>
    <property type="match status" value="1"/>
</dbReference>
<dbReference type="PROSITE" id="PS50222">
    <property type="entry name" value="EF_HAND_2"/>
    <property type="match status" value="1"/>
</dbReference>
<dbReference type="InterPro" id="IPR002048">
    <property type="entry name" value="EF_hand_dom"/>
</dbReference>